<proteinExistence type="predicted"/>
<sequence length="347" mass="38673">MEDSDTLGELIAAAQFKLRWFDLGRRILPLTRTQAEAFESGRSPWPHPYLRHAWTGLLLWPEEGGEPAVWFLRLPLDEQGKLQLPVRDGFLRQLTQQLCADSDGDPAARLQSVLDRSELVFDPLPERRASFHARAGLLLKRPPSAHYAAMLEYCRDPDTRPWDRLALQGVADLAARWEEHGALLQQRMVRLAAPVFINLCQCLENEAIDHRLAAGIIDRARSQLAGGTADYTPVAAAVRGVSHSVAGGLRREFLRELLLGSAGRDREVLAAIGSRCPRDLERAEIAEPWLAALAENLDQKTFNLLLTDLLFLPQVRPILLGALRNPARPESLARAFGILLRGSLPTH</sequence>
<organism evidence="1 2">
    <name type="scientific">Microbulbifer rhizosphaerae</name>
    <dbReference type="NCBI Taxonomy" id="1562603"/>
    <lineage>
        <taxon>Bacteria</taxon>
        <taxon>Pseudomonadati</taxon>
        <taxon>Pseudomonadota</taxon>
        <taxon>Gammaproteobacteria</taxon>
        <taxon>Cellvibrionales</taxon>
        <taxon>Microbulbiferaceae</taxon>
        <taxon>Microbulbifer</taxon>
    </lineage>
</organism>
<evidence type="ECO:0000313" key="2">
    <source>
        <dbReference type="Proteomes" id="UP000535937"/>
    </source>
</evidence>
<dbReference type="Pfam" id="PF12069">
    <property type="entry name" value="DUF3549"/>
    <property type="match status" value="1"/>
</dbReference>
<evidence type="ECO:0000313" key="1">
    <source>
        <dbReference type="EMBL" id="MBB3062719.1"/>
    </source>
</evidence>
<name>A0A7W4WEE2_9GAMM</name>
<accession>A0A7W4WEE2</accession>
<evidence type="ECO:0008006" key="3">
    <source>
        <dbReference type="Google" id="ProtNLM"/>
    </source>
</evidence>
<dbReference type="Proteomes" id="UP000535937">
    <property type="component" value="Unassembled WGS sequence"/>
</dbReference>
<keyword evidence="2" id="KW-1185">Reference proteome</keyword>
<dbReference type="InterPro" id="IPR021936">
    <property type="entry name" value="DUF3549"/>
</dbReference>
<protein>
    <recommendedName>
        <fullName evidence="3">DUF3549 domain-containing protein</fullName>
    </recommendedName>
</protein>
<gene>
    <name evidence="1" type="ORF">FHS09_003568</name>
</gene>
<dbReference type="RefSeq" id="WP_183462252.1">
    <property type="nucleotide sequence ID" value="NZ_JACHWZ010000019.1"/>
</dbReference>
<reference evidence="1 2" key="1">
    <citation type="submission" date="2020-08" db="EMBL/GenBank/DDBJ databases">
        <title>Genomic Encyclopedia of Type Strains, Phase III (KMG-III): the genomes of soil and plant-associated and newly described type strains.</title>
        <authorList>
            <person name="Whitman W."/>
        </authorList>
    </citation>
    <scope>NUCLEOTIDE SEQUENCE [LARGE SCALE GENOMIC DNA]</scope>
    <source>
        <strain evidence="1 2">CECT 8799</strain>
    </source>
</reference>
<comment type="caution">
    <text evidence="1">The sequence shown here is derived from an EMBL/GenBank/DDBJ whole genome shotgun (WGS) entry which is preliminary data.</text>
</comment>
<dbReference type="EMBL" id="JACHWZ010000019">
    <property type="protein sequence ID" value="MBB3062719.1"/>
    <property type="molecule type" value="Genomic_DNA"/>
</dbReference>
<dbReference type="AlphaFoldDB" id="A0A7W4WEE2"/>